<dbReference type="InterPro" id="IPR051474">
    <property type="entry name" value="Anti-sigma-K/W_factor"/>
</dbReference>
<dbReference type="GO" id="GO:0006417">
    <property type="term" value="P:regulation of translation"/>
    <property type="evidence" value="ECO:0007669"/>
    <property type="project" value="TreeGrafter"/>
</dbReference>
<reference evidence="2 3" key="1">
    <citation type="submission" date="2020-06" db="EMBL/GenBank/DDBJ databases">
        <title>Altererythrobacter sp. HHU K3-1.</title>
        <authorList>
            <person name="Zhang D."/>
            <person name="Xue H."/>
        </authorList>
    </citation>
    <scope>NUCLEOTIDE SEQUENCE [LARGE SCALE GENOMIC DNA]</scope>
    <source>
        <strain evidence="2 3">HHU K3-1</strain>
    </source>
</reference>
<feature type="domain" description="Anti-sigma K factor RskA C-terminal" evidence="1">
    <location>
        <begin position="115"/>
        <end position="247"/>
    </location>
</feature>
<comment type="caution">
    <text evidence="2">The sequence shown here is derived from an EMBL/GenBank/DDBJ whole genome shotgun (WGS) entry which is preliminary data.</text>
</comment>
<evidence type="ECO:0000313" key="2">
    <source>
        <dbReference type="EMBL" id="NVD44616.1"/>
    </source>
</evidence>
<dbReference type="InterPro" id="IPR018764">
    <property type="entry name" value="RskA_C"/>
</dbReference>
<dbReference type="GO" id="GO:0005886">
    <property type="term" value="C:plasma membrane"/>
    <property type="evidence" value="ECO:0007669"/>
    <property type="project" value="InterPro"/>
</dbReference>
<dbReference type="PANTHER" id="PTHR37461:SF1">
    <property type="entry name" value="ANTI-SIGMA-K FACTOR RSKA"/>
    <property type="match status" value="1"/>
</dbReference>
<evidence type="ECO:0000313" key="3">
    <source>
        <dbReference type="Proteomes" id="UP000561438"/>
    </source>
</evidence>
<accession>A0A850H1Q1</accession>
<dbReference type="EMBL" id="JABWGV010000002">
    <property type="protein sequence ID" value="NVD44616.1"/>
    <property type="molecule type" value="Genomic_DNA"/>
</dbReference>
<proteinExistence type="predicted"/>
<gene>
    <name evidence="2" type="ORF">HUV48_06240</name>
</gene>
<protein>
    <submittedName>
        <fullName evidence="2">Anti-sigma factor</fullName>
    </submittedName>
</protein>
<name>A0A850H1Q1_9SPHN</name>
<evidence type="ECO:0000259" key="1">
    <source>
        <dbReference type="Pfam" id="PF10099"/>
    </source>
</evidence>
<dbReference type="PANTHER" id="PTHR37461">
    <property type="entry name" value="ANTI-SIGMA-K FACTOR RSKA"/>
    <property type="match status" value="1"/>
</dbReference>
<dbReference type="Pfam" id="PF10099">
    <property type="entry name" value="RskA_C"/>
    <property type="match status" value="1"/>
</dbReference>
<dbReference type="GO" id="GO:0016989">
    <property type="term" value="F:sigma factor antagonist activity"/>
    <property type="evidence" value="ECO:0007669"/>
    <property type="project" value="TreeGrafter"/>
</dbReference>
<keyword evidence="3" id="KW-1185">Reference proteome</keyword>
<dbReference type="AlphaFoldDB" id="A0A850H1Q1"/>
<organism evidence="2 3">
    <name type="scientific">Qipengyuania atrilutea</name>
    <dbReference type="NCBI Taxonomy" id="2744473"/>
    <lineage>
        <taxon>Bacteria</taxon>
        <taxon>Pseudomonadati</taxon>
        <taxon>Pseudomonadota</taxon>
        <taxon>Alphaproteobacteria</taxon>
        <taxon>Sphingomonadales</taxon>
        <taxon>Erythrobacteraceae</taxon>
        <taxon>Qipengyuania</taxon>
    </lineage>
</organism>
<sequence length="256" mass="26490">MADTPEDMNGEGPVDRDILAGEYALGVLEGAELREAQRLNLSDPTFAAQVKWWNNRLNLLAEHAEAIEPSPGVWRAVEAKLSSEVSEIGQVTPLEQPPRRGPAPWSIATALLGGGLAAAALALYLNTPTTPVTTAPPIVEAPEPGPQLVAQIASEDDALRLAGVIDSAAERLSLNVSGFAPGEGQTPVLWVVPEGGAPTSLGRIPEDGSFARDLTPGESALLAEGAALAVTYEDAAAPSYDAPTTPILLAGPLTEV</sequence>
<dbReference type="RefSeq" id="WP_176266934.1">
    <property type="nucleotide sequence ID" value="NZ_JABWGV010000002.1"/>
</dbReference>
<dbReference type="Proteomes" id="UP000561438">
    <property type="component" value="Unassembled WGS sequence"/>
</dbReference>